<organism evidence="2 3">
    <name type="scientific">Lentzea cavernae</name>
    <dbReference type="NCBI Taxonomy" id="2020703"/>
    <lineage>
        <taxon>Bacteria</taxon>
        <taxon>Bacillati</taxon>
        <taxon>Actinomycetota</taxon>
        <taxon>Actinomycetes</taxon>
        <taxon>Pseudonocardiales</taxon>
        <taxon>Pseudonocardiaceae</taxon>
        <taxon>Lentzea</taxon>
    </lineage>
</organism>
<sequence length="77" mass="8741">MGVLGRIDADLRQRFDREGPAQARENGRTGSRQRRDEPFGAFFVQCGDKIGLDRCLRQNDLILTHRQREADTGGSDH</sequence>
<keyword evidence="3" id="KW-1185">Reference proteome</keyword>
<proteinExistence type="predicted"/>
<dbReference type="Proteomes" id="UP000605568">
    <property type="component" value="Unassembled WGS sequence"/>
</dbReference>
<reference evidence="3" key="1">
    <citation type="journal article" date="2019" name="Int. J. Syst. Evol. Microbiol.">
        <title>The Global Catalogue of Microorganisms (GCM) 10K type strain sequencing project: providing services to taxonomists for standard genome sequencing and annotation.</title>
        <authorList>
            <consortium name="The Broad Institute Genomics Platform"/>
            <consortium name="The Broad Institute Genome Sequencing Center for Infectious Disease"/>
            <person name="Wu L."/>
            <person name="Ma J."/>
        </authorList>
    </citation>
    <scope>NUCLEOTIDE SEQUENCE [LARGE SCALE GENOMIC DNA]</scope>
    <source>
        <strain evidence="3">CGMCC 4.7367</strain>
    </source>
</reference>
<protein>
    <submittedName>
        <fullName evidence="2">Uncharacterized protein</fullName>
    </submittedName>
</protein>
<dbReference type="EMBL" id="BNAR01000006">
    <property type="protein sequence ID" value="GHH44371.1"/>
    <property type="molecule type" value="Genomic_DNA"/>
</dbReference>
<gene>
    <name evidence="2" type="ORF">GCM10017774_43830</name>
</gene>
<comment type="caution">
    <text evidence="2">The sequence shown here is derived from an EMBL/GenBank/DDBJ whole genome shotgun (WGS) entry which is preliminary data.</text>
</comment>
<accession>A0ABQ3MIR0</accession>
<feature type="compositionally biased region" description="Basic and acidic residues" evidence="1">
    <location>
        <begin position="7"/>
        <end position="19"/>
    </location>
</feature>
<evidence type="ECO:0000313" key="2">
    <source>
        <dbReference type="EMBL" id="GHH44371.1"/>
    </source>
</evidence>
<name>A0ABQ3MIR0_9PSEU</name>
<feature type="region of interest" description="Disordered" evidence="1">
    <location>
        <begin position="1"/>
        <end position="38"/>
    </location>
</feature>
<evidence type="ECO:0000256" key="1">
    <source>
        <dbReference type="SAM" id="MobiDB-lite"/>
    </source>
</evidence>
<evidence type="ECO:0000313" key="3">
    <source>
        <dbReference type="Proteomes" id="UP000605568"/>
    </source>
</evidence>